<accession>A0A0W1AZ85</accession>
<dbReference type="SUPFAM" id="SSF56059">
    <property type="entry name" value="Glutathione synthetase ATP-binding domain-like"/>
    <property type="match status" value="1"/>
</dbReference>
<dbReference type="AlphaFoldDB" id="A0A0W1AZ85"/>
<evidence type="ECO:0000256" key="1">
    <source>
        <dbReference type="PROSITE-ProRule" id="PRU00409"/>
    </source>
</evidence>
<name>A0A0W1AZ85_9BACL</name>
<dbReference type="GO" id="GO:0005524">
    <property type="term" value="F:ATP binding"/>
    <property type="evidence" value="ECO:0007669"/>
    <property type="project" value="UniProtKB-UniRule"/>
</dbReference>
<sequence length="421" mass="48293">MRAKLVYGIFDSESLWREKNIASLPAIKSYSADYVKHMDELLFVFCNRDDKLFTRRKMNLAHIHYLRSIGFLFENIVASHCHDEESLENTLIKESVYIEASEISSYSVLDKTSQVEKKYTLKNALPSYESAVRVNSKLFSYEFSKQWDANYKGVLCYSADQLLTISQDLLSDGIIIKDFFGVSGKGNLVVHSKGILESVYRHIKKQEGRGMATQLIVEPFLQKETDFSCHLSIDMNGEPEILSVQYIDNKGLSYKGSRHVHNSSFIDKLDAAGYFDTVFHACKSIYKHGYHGEVCIDSMILADGSIYPVVEINARKSMGLINTKLDHYLTQHGYSSYLTFIDLQWNTHFTYEQFLEVLHRNKLLFSPNERGVIPLTSNTIMNNSSSGKGRLYLSIPYQPNEHPEYLSEIKALMNEMNIKTY</sequence>
<dbReference type="Proteomes" id="UP000054709">
    <property type="component" value="Unassembled WGS sequence"/>
</dbReference>
<gene>
    <name evidence="3" type="ORF">UQ64_14370</name>
</gene>
<proteinExistence type="predicted"/>
<evidence type="ECO:0000313" key="4">
    <source>
        <dbReference type="Proteomes" id="UP000054709"/>
    </source>
</evidence>
<keyword evidence="1" id="KW-0067">ATP-binding</keyword>
<comment type="caution">
    <text evidence="3">The sequence shown here is derived from an EMBL/GenBank/DDBJ whole genome shotgun (WGS) entry which is preliminary data.</text>
</comment>
<reference evidence="3 4" key="1">
    <citation type="journal article" date="2015" name="Int. Biodeterior. Biodegradation">
        <title>Physiological and genetic screening methods for the isolation of methyl tert-butyl ether-degrading bacteria for bioremediation purposes.</title>
        <authorList>
            <person name="Guisado I.M."/>
            <person name="Purswani J."/>
            <person name="Gonzalez Lopez J."/>
            <person name="Pozo C."/>
        </authorList>
    </citation>
    <scope>NUCLEOTIDE SEQUENCE [LARGE SCALE GENOMIC DNA]</scope>
    <source>
        <strain evidence="3 4">SH7</strain>
    </source>
</reference>
<keyword evidence="1" id="KW-0547">Nucleotide-binding</keyword>
<evidence type="ECO:0000259" key="2">
    <source>
        <dbReference type="PROSITE" id="PS50975"/>
    </source>
</evidence>
<dbReference type="EMBL" id="LCZJ02000019">
    <property type="protein sequence ID" value="KTD86638.1"/>
    <property type="molecule type" value="Genomic_DNA"/>
</dbReference>
<feature type="domain" description="ATP-grasp" evidence="2">
    <location>
        <begin position="140"/>
        <end position="345"/>
    </location>
</feature>
<dbReference type="RefSeq" id="WP_060623526.1">
    <property type="nucleotide sequence ID" value="NZ_LCZJ02000019.1"/>
</dbReference>
<protein>
    <recommendedName>
        <fullName evidence="2">ATP-grasp domain-containing protein</fullName>
    </recommendedName>
</protein>
<dbReference type="OrthoDB" id="20966at2"/>
<organism evidence="3 4">
    <name type="scientific">Paenibacillus etheri</name>
    <dbReference type="NCBI Taxonomy" id="1306852"/>
    <lineage>
        <taxon>Bacteria</taxon>
        <taxon>Bacillati</taxon>
        <taxon>Bacillota</taxon>
        <taxon>Bacilli</taxon>
        <taxon>Bacillales</taxon>
        <taxon>Paenibacillaceae</taxon>
        <taxon>Paenibacillus</taxon>
    </lineage>
</organism>
<evidence type="ECO:0000313" key="3">
    <source>
        <dbReference type="EMBL" id="KTD86638.1"/>
    </source>
</evidence>
<dbReference type="GO" id="GO:0046872">
    <property type="term" value="F:metal ion binding"/>
    <property type="evidence" value="ECO:0007669"/>
    <property type="project" value="InterPro"/>
</dbReference>
<dbReference type="PROSITE" id="PS50975">
    <property type="entry name" value="ATP_GRASP"/>
    <property type="match status" value="1"/>
</dbReference>
<keyword evidence="4" id="KW-1185">Reference proteome</keyword>
<dbReference type="InterPro" id="IPR011761">
    <property type="entry name" value="ATP-grasp"/>
</dbReference>